<evidence type="ECO:0000313" key="5">
    <source>
        <dbReference type="EMBL" id="ASV74111.1"/>
    </source>
</evidence>
<dbReference type="InterPro" id="IPR006311">
    <property type="entry name" value="TAT_signal"/>
</dbReference>
<dbReference type="GO" id="GO:0016491">
    <property type="term" value="F:oxidoreductase activity"/>
    <property type="evidence" value="ECO:0007669"/>
    <property type="project" value="UniProtKB-KW"/>
</dbReference>
<evidence type="ECO:0000256" key="1">
    <source>
        <dbReference type="ARBA" id="ARBA00022723"/>
    </source>
</evidence>
<keyword evidence="3" id="KW-0411">Iron-sulfur</keyword>
<sequence length="1152" mass="130360">MNSRELSRRDFLSILSGAGFAAFAHSISRAWQLEALDNPLANYPNRKWEDAYRDLWRFDESFTFTCAPNDTHNCLLRAFVRSGVIVRIGPTMRYGEAEDLDGRRTTHRWDPRICQKGLALPRRFYGDRRITQCMVREGFKRWYEAGFPRGEDGRPPAEYFQRGRDNWIRMSHEEAATIVAAALQNIAETYSGEKGQKLLTAQGYDPVTVEATQGAGTQVLKFRGGMPLLGITRVFGMYRFANSLALLDAAIRKVPPEKALGGRGFDNYSWHTDLPPGHPMVTGQQTVEFDLSAVEHCKTLIVWGMNWITTKMPDAHWLTEARLKGVRVVVIACEYSATASKGDNVIVVRPGTTPALALGLAHVIVKNKLYDTDYIKQWTDLPLLVRMDTLQRLRARDVFGDPPSQLSNATRVLASGEKAPPPGQQVEMLIPEKLREEWGDSVWWDAEKGAPRLTTRDQVGKFNNINNALLEGSVQVKLRDGTVVTCRPIFDLIREYLLHFDPKTVEKITWAPAEAVETLARHIAAEPGTTLFALGMGPNQFFNNDNKDRTVFLVAALTGNVGRIGGNVGSYAGNYRVALFNGSPQYISEDPFNIQLDQDKPAVVRQYWKPESAHYYNHEDRPLRVGKRLLTGKTHIPTPTKSLWFANANSILGNVKWHYNTVVNVLPKIEMICVNEWWWSGSCEWADVVFGVDSWAELKHPDMTASVTNPFLSVFPRTPLKRIFLTLGDIEVFALVASKLAKLTGDTRFEDYWKFVREGRTDVYLQRILDASSNTKGYRFTEIEEKARQGIPVILQSRTTPKVVGYEQITDSRPWYTKTGRLEFYREEPEFIEAGENLPVHREPVDSTFYEPNIIVAASHEAIRPAGPEDYGVESTDLSCDLRCGRNVVLPWEVAEKHQHPLLAKGYRFIFHTPKYRHGAHTTPIDTDMIAILFGPFGDIYRHDRRAPFVAEGYVDINPADAKELGIEDGDYVWIDGDPEDRPFRGWQHNSRDYQFARLLCRARYYPGTPRGVTRMWFNMYGATPGSQEGQRTRADGLAKNPRTNYQAMFRSGSHQSATRGWLKPTWMTDSLVRKEIFGQAISTGFAPDVHCPTGAPREAIVKITWAEPGGLNGQGLWRVAQLGLRPTYESPALQRYLAGEFVRIETPNRSS</sequence>
<dbReference type="EC" id="1.7.99.4" evidence="5"/>
<keyword evidence="5" id="KW-0560">Oxidoreductase</keyword>
<dbReference type="Gene3D" id="2.40.40.20">
    <property type="match status" value="1"/>
</dbReference>
<dbReference type="SUPFAM" id="SSF50692">
    <property type="entry name" value="ADC-like"/>
    <property type="match status" value="1"/>
</dbReference>
<evidence type="ECO:0000256" key="3">
    <source>
        <dbReference type="ARBA" id="ARBA00023014"/>
    </source>
</evidence>
<dbReference type="SUPFAM" id="SSF53706">
    <property type="entry name" value="Formate dehydrogenase/DMSO reductase, domains 1-3"/>
    <property type="match status" value="1"/>
</dbReference>
<feature type="domain" description="Molybdopterin oxidoreductase" evidence="4">
    <location>
        <begin position="259"/>
        <end position="697"/>
    </location>
</feature>
<dbReference type="PROSITE" id="PS51318">
    <property type="entry name" value="TAT"/>
    <property type="match status" value="1"/>
</dbReference>
<keyword evidence="2" id="KW-0408">Iron</keyword>
<dbReference type="Gene3D" id="3.40.50.12440">
    <property type="match status" value="2"/>
</dbReference>
<dbReference type="PANTHER" id="PTHR43742:SF6">
    <property type="entry name" value="OXIDOREDUCTASE YYAE-RELATED"/>
    <property type="match status" value="1"/>
</dbReference>
<proteinExistence type="predicted"/>
<dbReference type="GO" id="GO:0051536">
    <property type="term" value="F:iron-sulfur cluster binding"/>
    <property type="evidence" value="ECO:0007669"/>
    <property type="project" value="UniProtKB-KW"/>
</dbReference>
<keyword evidence="6" id="KW-1185">Reference proteome</keyword>
<name>A0A286RDS1_9BACT</name>
<dbReference type="Gene3D" id="3.40.50.740">
    <property type="match status" value="1"/>
</dbReference>
<dbReference type="KEGG" id="ttf:THTE_1509"/>
<accession>A0A286RDS1</accession>
<dbReference type="RefSeq" id="WP_207651790.1">
    <property type="nucleotide sequence ID" value="NZ_CP018477.1"/>
</dbReference>
<dbReference type="GO" id="GO:0046872">
    <property type="term" value="F:metal ion binding"/>
    <property type="evidence" value="ECO:0007669"/>
    <property type="project" value="UniProtKB-KW"/>
</dbReference>
<evidence type="ECO:0000259" key="4">
    <source>
        <dbReference type="Pfam" id="PF00384"/>
    </source>
</evidence>
<dbReference type="SMR" id="A0A286RDS1"/>
<keyword evidence="1" id="KW-0479">Metal-binding</keyword>
<dbReference type="InterPro" id="IPR006656">
    <property type="entry name" value="Mopterin_OxRdtase"/>
</dbReference>
<dbReference type="Proteomes" id="UP000215086">
    <property type="component" value="Chromosome"/>
</dbReference>
<evidence type="ECO:0000313" key="6">
    <source>
        <dbReference type="Proteomes" id="UP000215086"/>
    </source>
</evidence>
<organism evidence="5 6">
    <name type="scientific">Thermogutta terrifontis</name>
    <dbReference type="NCBI Taxonomy" id="1331910"/>
    <lineage>
        <taxon>Bacteria</taxon>
        <taxon>Pseudomonadati</taxon>
        <taxon>Planctomycetota</taxon>
        <taxon>Planctomycetia</taxon>
        <taxon>Pirellulales</taxon>
        <taxon>Thermoguttaceae</taxon>
        <taxon>Thermogutta</taxon>
    </lineage>
</organism>
<dbReference type="Gene3D" id="3.40.228.10">
    <property type="entry name" value="Dimethylsulfoxide Reductase, domain 2"/>
    <property type="match status" value="1"/>
</dbReference>
<dbReference type="PANTHER" id="PTHR43742">
    <property type="entry name" value="TRIMETHYLAMINE-N-OXIDE REDUCTASE"/>
    <property type="match status" value="1"/>
</dbReference>
<dbReference type="InterPro" id="IPR050612">
    <property type="entry name" value="Prok_Mopterin_Oxidored"/>
</dbReference>
<gene>
    <name evidence="5" type="ORF">THTE_1509</name>
</gene>
<dbReference type="InterPro" id="IPR009010">
    <property type="entry name" value="Asp_de-COase-like_dom_sf"/>
</dbReference>
<reference evidence="5 6" key="1">
    <citation type="journal article" name="Front. Microbiol.">
        <title>Sugar Metabolism of the First Thermophilic Planctomycete Thermogutta terrifontis: Comparative Genomic and Transcriptomic Approaches.</title>
        <authorList>
            <person name="Elcheninov A.G."/>
            <person name="Menzel P."/>
            <person name="Gudbergsdottir S.R."/>
            <person name="Slesarev A.I."/>
            <person name="Kadnikov V.V."/>
            <person name="Krogh A."/>
            <person name="Bonch-Osmolovskaya E.A."/>
            <person name="Peng X."/>
            <person name="Kublanov I.V."/>
        </authorList>
    </citation>
    <scope>NUCLEOTIDE SEQUENCE [LARGE SCALE GENOMIC DNA]</scope>
    <source>
        <strain evidence="5 6">R1</strain>
    </source>
</reference>
<dbReference type="AlphaFoldDB" id="A0A286RDS1"/>
<dbReference type="EMBL" id="CP018477">
    <property type="protein sequence ID" value="ASV74111.1"/>
    <property type="molecule type" value="Genomic_DNA"/>
</dbReference>
<evidence type="ECO:0000256" key="2">
    <source>
        <dbReference type="ARBA" id="ARBA00023004"/>
    </source>
</evidence>
<protein>
    <submittedName>
        <fullName evidence="5">Respiratory nitrate reductase alpha chain</fullName>
        <ecNumber evidence="5">1.7.99.4</ecNumber>
    </submittedName>
</protein>
<dbReference type="Pfam" id="PF00384">
    <property type="entry name" value="Molybdopterin"/>
    <property type="match status" value="1"/>
</dbReference>